<dbReference type="EMBL" id="JAEMUK010000086">
    <property type="protein sequence ID" value="MBJ7545147.1"/>
    <property type="molecule type" value="Genomic_DNA"/>
</dbReference>
<keyword evidence="1" id="KW-0812">Transmembrane</keyword>
<evidence type="ECO:0000313" key="2">
    <source>
        <dbReference type="EMBL" id="MBJ7545147.1"/>
    </source>
</evidence>
<comment type="caution">
    <text evidence="2">The sequence shown here is derived from an EMBL/GenBank/DDBJ whole genome shotgun (WGS) entry which is preliminary data.</text>
</comment>
<protein>
    <submittedName>
        <fullName evidence="2">Uncharacterized protein</fullName>
    </submittedName>
</protein>
<sequence>MMMQNRRFNLEREKAPPINWRRGMIRLWILASAAWIMGWSLYFAIEFINGETRQELLSIPVVLFGPPLALFLFGLATRWAFRGFETDEQA</sequence>
<name>A0A8I1GDQ8_9HYPH</name>
<dbReference type="AlphaFoldDB" id="A0A8I1GDQ8"/>
<proteinExistence type="predicted"/>
<organism evidence="2 3">
    <name type="scientific">Rhodomicrobium udaipurense</name>
    <dbReference type="NCBI Taxonomy" id="1202716"/>
    <lineage>
        <taxon>Bacteria</taxon>
        <taxon>Pseudomonadati</taxon>
        <taxon>Pseudomonadota</taxon>
        <taxon>Alphaproteobacteria</taxon>
        <taxon>Hyphomicrobiales</taxon>
        <taxon>Hyphomicrobiaceae</taxon>
        <taxon>Rhodomicrobium</taxon>
    </lineage>
</organism>
<feature type="transmembrane region" description="Helical" evidence="1">
    <location>
        <begin position="27"/>
        <end position="45"/>
    </location>
</feature>
<reference evidence="2 3" key="1">
    <citation type="submission" date="2020-12" db="EMBL/GenBank/DDBJ databases">
        <title>Revised draft genomes of Rhodomicrobium vannielii ATCC 17100 and Rhodomicrobium udaipurense JA643.</title>
        <authorList>
            <person name="Conners E.M."/>
            <person name="Davenport E.J."/>
            <person name="Bose A."/>
        </authorList>
    </citation>
    <scope>NUCLEOTIDE SEQUENCE [LARGE SCALE GENOMIC DNA]</scope>
    <source>
        <strain evidence="2 3">JA643</strain>
    </source>
</reference>
<feature type="transmembrane region" description="Helical" evidence="1">
    <location>
        <begin position="57"/>
        <end position="76"/>
    </location>
</feature>
<keyword evidence="1" id="KW-1133">Transmembrane helix</keyword>
<keyword evidence="3" id="KW-1185">Reference proteome</keyword>
<accession>A0A8I1GDQ8</accession>
<dbReference type="Proteomes" id="UP000623250">
    <property type="component" value="Unassembled WGS sequence"/>
</dbReference>
<evidence type="ECO:0000256" key="1">
    <source>
        <dbReference type="SAM" id="Phobius"/>
    </source>
</evidence>
<keyword evidence="1" id="KW-0472">Membrane</keyword>
<evidence type="ECO:0000313" key="3">
    <source>
        <dbReference type="Proteomes" id="UP000623250"/>
    </source>
</evidence>
<gene>
    <name evidence="2" type="ORF">JDN41_16465</name>
</gene>